<dbReference type="Proteomes" id="UP001151760">
    <property type="component" value="Unassembled WGS sequence"/>
</dbReference>
<sequence>MGPYINIWNVTSDMKGSAPELAKRETDTRVMCMEVGRSSRIDKEVDQDQRQQDDNDLQDERQDQPMEEEVELRRSKRARIKKSFGLDFVSFMKMNLLLIEKRQLPWNGSMERSH</sequence>
<keyword evidence="3" id="KW-1185">Reference proteome</keyword>
<reference evidence="2" key="1">
    <citation type="journal article" date="2022" name="Int. J. Mol. Sci.">
        <title>Draft Genome of Tanacetum Coccineum: Genomic Comparison of Closely Related Tanacetum-Family Plants.</title>
        <authorList>
            <person name="Yamashiro T."/>
            <person name="Shiraishi A."/>
            <person name="Nakayama K."/>
            <person name="Satake H."/>
        </authorList>
    </citation>
    <scope>NUCLEOTIDE SEQUENCE</scope>
</reference>
<name>A0ABQ5CBH9_9ASTR</name>
<accession>A0ABQ5CBH9</accession>
<protein>
    <submittedName>
        <fullName evidence="2">Uncharacterized protein</fullName>
    </submittedName>
</protein>
<dbReference type="EMBL" id="BQNB010014097">
    <property type="protein sequence ID" value="GJT23963.1"/>
    <property type="molecule type" value="Genomic_DNA"/>
</dbReference>
<proteinExistence type="predicted"/>
<gene>
    <name evidence="2" type="ORF">Tco_0893900</name>
</gene>
<evidence type="ECO:0000313" key="3">
    <source>
        <dbReference type="Proteomes" id="UP001151760"/>
    </source>
</evidence>
<evidence type="ECO:0000256" key="1">
    <source>
        <dbReference type="SAM" id="MobiDB-lite"/>
    </source>
</evidence>
<organism evidence="2 3">
    <name type="scientific">Tanacetum coccineum</name>
    <dbReference type="NCBI Taxonomy" id="301880"/>
    <lineage>
        <taxon>Eukaryota</taxon>
        <taxon>Viridiplantae</taxon>
        <taxon>Streptophyta</taxon>
        <taxon>Embryophyta</taxon>
        <taxon>Tracheophyta</taxon>
        <taxon>Spermatophyta</taxon>
        <taxon>Magnoliopsida</taxon>
        <taxon>eudicotyledons</taxon>
        <taxon>Gunneridae</taxon>
        <taxon>Pentapetalae</taxon>
        <taxon>asterids</taxon>
        <taxon>campanulids</taxon>
        <taxon>Asterales</taxon>
        <taxon>Asteraceae</taxon>
        <taxon>Asteroideae</taxon>
        <taxon>Anthemideae</taxon>
        <taxon>Anthemidinae</taxon>
        <taxon>Tanacetum</taxon>
    </lineage>
</organism>
<comment type="caution">
    <text evidence="2">The sequence shown here is derived from an EMBL/GenBank/DDBJ whole genome shotgun (WGS) entry which is preliminary data.</text>
</comment>
<evidence type="ECO:0000313" key="2">
    <source>
        <dbReference type="EMBL" id="GJT23963.1"/>
    </source>
</evidence>
<feature type="compositionally biased region" description="Basic and acidic residues" evidence="1">
    <location>
        <begin position="37"/>
        <end position="64"/>
    </location>
</feature>
<feature type="region of interest" description="Disordered" evidence="1">
    <location>
        <begin position="36"/>
        <end position="74"/>
    </location>
</feature>
<reference evidence="2" key="2">
    <citation type="submission" date="2022-01" db="EMBL/GenBank/DDBJ databases">
        <authorList>
            <person name="Yamashiro T."/>
            <person name="Shiraishi A."/>
            <person name="Satake H."/>
            <person name="Nakayama K."/>
        </authorList>
    </citation>
    <scope>NUCLEOTIDE SEQUENCE</scope>
</reference>